<dbReference type="EMBL" id="JASWJB010000374">
    <property type="protein sequence ID" value="KAK2591004.1"/>
    <property type="molecule type" value="Genomic_DNA"/>
</dbReference>
<dbReference type="GO" id="GO:0005730">
    <property type="term" value="C:nucleolus"/>
    <property type="evidence" value="ECO:0007669"/>
    <property type="project" value="UniProtKB-SubCell"/>
</dbReference>
<evidence type="ECO:0000313" key="7">
    <source>
        <dbReference type="EMBL" id="KAK2591004.1"/>
    </source>
</evidence>
<name>A0AAJ0CG43_9HYPO</name>
<feature type="region of interest" description="Disordered" evidence="5">
    <location>
        <begin position="1"/>
        <end position="107"/>
    </location>
</feature>
<proteinExistence type="predicted"/>
<keyword evidence="3" id="KW-0539">Nucleus</keyword>
<dbReference type="InterPro" id="IPR000504">
    <property type="entry name" value="RRM_dom"/>
</dbReference>
<feature type="compositionally biased region" description="Polar residues" evidence="5">
    <location>
        <begin position="12"/>
        <end position="21"/>
    </location>
</feature>
<accession>A0AAJ0CG43</accession>
<feature type="compositionally biased region" description="Basic and acidic residues" evidence="5">
    <location>
        <begin position="332"/>
        <end position="346"/>
    </location>
</feature>
<dbReference type="Proteomes" id="UP001251528">
    <property type="component" value="Unassembled WGS sequence"/>
</dbReference>
<dbReference type="Pfam" id="PF00076">
    <property type="entry name" value="RRM_1"/>
    <property type="match status" value="1"/>
</dbReference>
<evidence type="ECO:0000256" key="5">
    <source>
        <dbReference type="SAM" id="MobiDB-lite"/>
    </source>
</evidence>
<evidence type="ECO:0000256" key="4">
    <source>
        <dbReference type="PROSITE-ProRule" id="PRU00176"/>
    </source>
</evidence>
<feature type="compositionally biased region" description="Low complexity" evidence="5">
    <location>
        <begin position="50"/>
        <end position="64"/>
    </location>
</feature>
<dbReference type="InterPro" id="IPR012677">
    <property type="entry name" value="Nucleotide-bd_a/b_plait_sf"/>
</dbReference>
<evidence type="ECO:0000259" key="6">
    <source>
        <dbReference type="PROSITE" id="PS50102"/>
    </source>
</evidence>
<dbReference type="AlphaFoldDB" id="A0AAJ0CG43"/>
<feature type="compositionally biased region" description="Basic residues" evidence="5">
    <location>
        <begin position="359"/>
        <end position="373"/>
    </location>
</feature>
<feature type="domain" description="RRM" evidence="6">
    <location>
        <begin position="156"/>
        <end position="234"/>
    </location>
</feature>
<dbReference type="GO" id="GO:0003723">
    <property type="term" value="F:RNA binding"/>
    <property type="evidence" value="ECO:0007669"/>
    <property type="project" value="UniProtKB-UniRule"/>
</dbReference>
<feature type="compositionally biased region" description="Basic and acidic residues" evidence="5">
    <location>
        <begin position="65"/>
        <end position="78"/>
    </location>
</feature>
<dbReference type="SUPFAM" id="SSF54928">
    <property type="entry name" value="RNA-binding domain, RBD"/>
    <property type="match status" value="1"/>
</dbReference>
<feature type="compositionally biased region" description="Acidic residues" evidence="5">
    <location>
        <begin position="95"/>
        <end position="104"/>
    </location>
</feature>
<gene>
    <name evidence="7" type="primary">NOP15_1</name>
    <name evidence="7" type="ORF">QQS21_011317</name>
</gene>
<evidence type="ECO:0000256" key="1">
    <source>
        <dbReference type="ARBA" id="ARBA00004604"/>
    </source>
</evidence>
<dbReference type="InterPro" id="IPR035979">
    <property type="entry name" value="RBD_domain_sf"/>
</dbReference>
<sequence>MAPELRKRKSVSEAQKSNGVTKTAEKPTLKGKRKAVEDASPASIKKQKPARAAVAASKPTATPTKETKSKKAAKKEVVEEAEEENDEGGMLRIDDSDDSDGEDNEGVKKLAAEVDSDEEALVDKASSFKPGQDVGKIPSVSKDLVKTAKKRTGEPGVIYIGRIPHGFYEHEMRQYLSQFGPVTRVRLSRNKKTGASKHFAFVEFEESSTAEVVAKTMDNYLLFGHILKCKTIPKENVHEDLFKGANRRFKAVPRNKMAGFKLQKPLSESAWKTKVSKEKNKRAEQAAKFKDMGYEFEAPDLKDVPPPQPAQNSAEEPEAIEAAPVAEESTEAETKPSKESKTKEIEAETVSIPALAKAKAGKATKRKGKKVKA</sequence>
<comment type="subcellular location">
    <subcellularLocation>
        <location evidence="1">Nucleus</location>
        <location evidence="1">Nucleolus</location>
    </subcellularLocation>
</comment>
<reference evidence="7" key="1">
    <citation type="submission" date="2023-06" db="EMBL/GenBank/DDBJ databases">
        <title>Conoideocrella luteorostrata (Hypocreales: Clavicipitaceae), a potential biocontrol fungus for elongate hemlock scale in United States Christmas tree production areas.</title>
        <authorList>
            <person name="Barrett H."/>
            <person name="Lovett B."/>
            <person name="Macias A.M."/>
            <person name="Stajich J.E."/>
            <person name="Kasson M.T."/>
        </authorList>
    </citation>
    <scope>NUCLEOTIDE SEQUENCE</scope>
    <source>
        <strain evidence="7">ARSEF 14590</strain>
    </source>
</reference>
<dbReference type="Gene3D" id="3.30.70.330">
    <property type="match status" value="1"/>
</dbReference>
<evidence type="ECO:0000256" key="3">
    <source>
        <dbReference type="ARBA" id="ARBA00023242"/>
    </source>
</evidence>
<feature type="region of interest" description="Disordered" evidence="5">
    <location>
        <begin position="296"/>
        <end position="373"/>
    </location>
</feature>
<organism evidence="7 8">
    <name type="scientific">Conoideocrella luteorostrata</name>
    <dbReference type="NCBI Taxonomy" id="1105319"/>
    <lineage>
        <taxon>Eukaryota</taxon>
        <taxon>Fungi</taxon>
        <taxon>Dikarya</taxon>
        <taxon>Ascomycota</taxon>
        <taxon>Pezizomycotina</taxon>
        <taxon>Sordariomycetes</taxon>
        <taxon>Hypocreomycetidae</taxon>
        <taxon>Hypocreales</taxon>
        <taxon>Clavicipitaceae</taxon>
        <taxon>Conoideocrella</taxon>
    </lineage>
</organism>
<dbReference type="PROSITE" id="PS50102">
    <property type="entry name" value="RRM"/>
    <property type="match status" value="1"/>
</dbReference>
<keyword evidence="8" id="KW-1185">Reference proteome</keyword>
<protein>
    <submittedName>
        <fullName evidence="7">Nucleolar protein</fullName>
    </submittedName>
</protein>
<comment type="caution">
    <text evidence="7">The sequence shown here is derived from an EMBL/GenBank/DDBJ whole genome shotgun (WGS) entry which is preliminary data.</text>
</comment>
<keyword evidence="2 4" id="KW-0694">RNA-binding</keyword>
<evidence type="ECO:0000313" key="8">
    <source>
        <dbReference type="Proteomes" id="UP001251528"/>
    </source>
</evidence>
<dbReference type="SMART" id="SM00360">
    <property type="entry name" value="RRM"/>
    <property type="match status" value="1"/>
</dbReference>
<evidence type="ECO:0000256" key="2">
    <source>
        <dbReference type="ARBA" id="ARBA00022884"/>
    </source>
</evidence>
<dbReference type="CDD" id="cd12307">
    <property type="entry name" value="RRM_NIFK_like"/>
    <property type="match status" value="1"/>
</dbReference>
<dbReference type="PANTHER" id="PTHR46754">
    <property type="entry name" value="MKI67 FHA DOMAIN-INTERACTING NUCLEOLAR PHOSPHOPROTEIN"/>
    <property type="match status" value="1"/>
</dbReference>